<dbReference type="EnsemblMetazoa" id="ADAC005729-RA">
    <property type="protein sequence ID" value="ADAC005729-PA"/>
    <property type="gene ID" value="ADAC005729"/>
</dbReference>
<reference evidence="2" key="2">
    <citation type="submission" date="2010-05" db="EMBL/GenBank/DDBJ databases">
        <authorList>
            <person name="Almeida L.G."/>
            <person name="Nicolas M.F."/>
            <person name="Souza R.C."/>
            <person name="Vasconcelos A.T.R."/>
        </authorList>
    </citation>
    <scope>NUCLEOTIDE SEQUENCE</scope>
</reference>
<accession>W5JDZ4</accession>
<dbReference type="Proteomes" id="UP000000673">
    <property type="component" value="Unassembled WGS sequence"/>
</dbReference>
<gene>
    <name evidence="2" type="ORF">AND_005729</name>
</gene>
<feature type="compositionally biased region" description="Polar residues" evidence="1">
    <location>
        <begin position="1"/>
        <end position="10"/>
    </location>
</feature>
<dbReference type="HOGENOM" id="CLU_2374470_0_0_1"/>
<sequence length="95" mass="10158">MAVSVSQFSLQRRVAQIGTPRDDDDDDDVDEVRSARWSSASSVWVRAPPLDGDDDDDNDVSMVFGPVVCDPNPILCRGSGAASECDSEVPKCQGA</sequence>
<name>W5JDZ4_ANODA</name>
<evidence type="ECO:0000256" key="1">
    <source>
        <dbReference type="SAM" id="MobiDB-lite"/>
    </source>
</evidence>
<feature type="region of interest" description="Disordered" evidence="1">
    <location>
        <begin position="1"/>
        <end position="41"/>
    </location>
</feature>
<dbReference type="AlphaFoldDB" id="W5JDZ4"/>
<dbReference type="VEuPathDB" id="VectorBase:ADAC005729"/>
<reference evidence="3" key="4">
    <citation type="submission" date="2015-06" db="UniProtKB">
        <authorList>
            <consortium name="EnsemblMetazoa"/>
        </authorList>
    </citation>
    <scope>IDENTIFICATION</scope>
</reference>
<reference evidence="2 4" key="1">
    <citation type="journal article" date="2010" name="BMC Genomics">
        <title>Combination of measures distinguishes pre-miRNAs from other stem-loops in the genome of the newly sequenced Anopheles darlingi.</title>
        <authorList>
            <person name="Mendes N.D."/>
            <person name="Freitas A.T."/>
            <person name="Vasconcelos A.T."/>
            <person name="Sagot M.F."/>
        </authorList>
    </citation>
    <scope>NUCLEOTIDE SEQUENCE</scope>
</reference>
<proteinExistence type="predicted"/>
<protein>
    <submittedName>
        <fullName evidence="2 3">Uncharacterized protein</fullName>
    </submittedName>
</protein>
<evidence type="ECO:0000313" key="2">
    <source>
        <dbReference type="EMBL" id="ETN62582.1"/>
    </source>
</evidence>
<reference evidence="2" key="3">
    <citation type="journal article" date="2013" name="Nucleic Acids Res.">
        <title>The genome of Anopheles darlingi, the main neotropical malaria vector.</title>
        <authorList>
            <person name="Marinotti O."/>
            <person name="Cerqueira G.C."/>
            <person name="de Almeida L.G."/>
            <person name="Ferro M.I."/>
            <person name="Loreto E.L."/>
            <person name="Zaha A."/>
            <person name="Teixeira S.M."/>
            <person name="Wespiser A.R."/>
            <person name="Almeida E Silva A."/>
            <person name="Schlindwein A.D."/>
            <person name="Pacheco A.C."/>
            <person name="Silva A.L."/>
            <person name="Graveley B.R."/>
            <person name="Walenz B.P."/>
            <person name="Lima Bde A."/>
            <person name="Ribeiro C.A."/>
            <person name="Nunes-Silva C.G."/>
            <person name="de Carvalho C.R."/>
            <person name="Soares C.M."/>
            <person name="de Menezes C.B."/>
            <person name="Matiolli C."/>
            <person name="Caffrey D."/>
            <person name="Araujo D.A."/>
            <person name="de Oliveira D.M."/>
            <person name="Golenbock D."/>
            <person name="Grisard E.C."/>
            <person name="Fantinatti-Garboggini F."/>
            <person name="de Carvalho F.M."/>
            <person name="Barcellos F.G."/>
            <person name="Prosdocimi F."/>
            <person name="May G."/>
            <person name="Azevedo Junior G.M."/>
            <person name="Guimaraes G.M."/>
            <person name="Goldman G.H."/>
            <person name="Padilha I.Q."/>
            <person name="Batista Jda S."/>
            <person name="Ferro J.A."/>
            <person name="Ribeiro J.M."/>
            <person name="Fietto J.L."/>
            <person name="Dabbas K.M."/>
            <person name="Cerdeira L."/>
            <person name="Agnez-Lima L.F."/>
            <person name="Brocchi M."/>
            <person name="de Carvalho M.O."/>
            <person name="Teixeira Mde M."/>
            <person name="Diniz Maia Mde M."/>
            <person name="Goldman M.H."/>
            <person name="Cruz Schneider M.P."/>
            <person name="Felipe M.S."/>
            <person name="Hungria M."/>
            <person name="Nicolas M.F."/>
            <person name="Pereira M."/>
            <person name="Montes M.A."/>
            <person name="Cantao M.E."/>
            <person name="Vincentz M."/>
            <person name="Rafael M.S."/>
            <person name="Silverman N."/>
            <person name="Stoco P.H."/>
            <person name="Souza R.C."/>
            <person name="Vicentini R."/>
            <person name="Gazzinelli R.T."/>
            <person name="Neves Rde O."/>
            <person name="Silva R."/>
            <person name="Astolfi-Filho S."/>
            <person name="Maciel T.E."/>
            <person name="Urmenyi T.P."/>
            <person name="Tadei W.P."/>
            <person name="Camargo E.P."/>
            <person name="de Vasconcelos A.T."/>
        </authorList>
    </citation>
    <scope>NUCLEOTIDE SEQUENCE</scope>
</reference>
<dbReference type="EMBL" id="ADMH02001427">
    <property type="protein sequence ID" value="ETN62582.1"/>
    <property type="molecule type" value="Genomic_DNA"/>
</dbReference>
<organism evidence="2">
    <name type="scientific">Anopheles darlingi</name>
    <name type="common">Mosquito</name>
    <dbReference type="NCBI Taxonomy" id="43151"/>
    <lineage>
        <taxon>Eukaryota</taxon>
        <taxon>Metazoa</taxon>
        <taxon>Ecdysozoa</taxon>
        <taxon>Arthropoda</taxon>
        <taxon>Hexapoda</taxon>
        <taxon>Insecta</taxon>
        <taxon>Pterygota</taxon>
        <taxon>Neoptera</taxon>
        <taxon>Endopterygota</taxon>
        <taxon>Diptera</taxon>
        <taxon>Nematocera</taxon>
        <taxon>Culicoidea</taxon>
        <taxon>Culicidae</taxon>
        <taxon>Anophelinae</taxon>
        <taxon>Anopheles</taxon>
    </lineage>
</organism>
<evidence type="ECO:0000313" key="3">
    <source>
        <dbReference type="EnsemblMetazoa" id="ADAC005729-PA"/>
    </source>
</evidence>
<evidence type="ECO:0000313" key="4">
    <source>
        <dbReference type="Proteomes" id="UP000000673"/>
    </source>
</evidence>
<keyword evidence="4" id="KW-1185">Reference proteome</keyword>